<dbReference type="Proteomes" id="UP000784294">
    <property type="component" value="Unassembled WGS sequence"/>
</dbReference>
<accession>A0A448XMF8</accession>
<evidence type="ECO:0000313" key="1">
    <source>
        <dbReference type="EMBL" id="VEL40213.1"/>
    </source>
</evidence>
<evidence type="ECO:0000313" key="2">
    <source>
        <dbReference type="Proteomes" id="UP000784294"/>
    </source>
</evidence>
<keyword evidence="2" id="KW-1185">Reference proteome</keyword>
<protein>
    <submittedName>
        <fullName evidence="1">Uncharacterized protein</fullName>
    </submittedName>
</protein>
<gene>
    <name evidence="1" type="ORF">PXEA_LOCUS33653</name>
</gene>
<proteinExistence type="predicted"/>
<organism evidence="1 2">
    <name type="scientific">Protopolystoma xenopodis</name>
    <dbReference type="NCBI Taxonomy" id="117903"/>
    <lineage>
        <taxon>Eukaryota</taxon>
        <taxon>Metazoa</taxon>
        <taxon>Spiralia</taxon>
        <taxon>Lophotrochozoa</taxon>
        <taxon>Platyhelminthes</taxon>
        <taxon>Monogenea</taxon>
        <taxon>Polyopisthocotylea</taxon>
        <taxon>Polystomatidea</taxon>
        <taxon>Polystomatidae</taxon>
        <taxon>Protopolystoma</taxon>
    </lineage>
</organism>
<name>A0A448XMF8_9PLAT</name>
<sequence>MPIAPASPSAAVFATISRQKHTHIHSAVGLIDESASKSAQVTSEFDAERRDVFNFIPPVGRKVKQTPSCP</sequence>
<comment type="caution">
    <text evidence="1">The sequence shown here is derived from an EMBL/GenBank/DDBJ whole genome shotgun (WGS) entry which is preliminary data.</text>
</comment>
<dbReference type="EMBL" id="CAAALY010264077">
    <property type="protein sequence ID" value="VEL40213.1"/>
    <property type="molecule type" value="Genomic_DNA"/>
</dbReference>
<reference evidence="1" key="1">
    <citation type="submission" date="2018-11" db="EMBL/GenBank/DDBJ databases">
        <authorList>
            <consortium name="Pathogen Informatics"/>
        </authorList>
    </citation>
    <scope>NUCLEOTIDE SEQUENCE</scope>
</reference>
<dbReference type="AlphaFoldDB" id="A0A448XMF8"/>